<name>A0A3A9WWI4_9ACTN</name>
<organism evidence="1 4">
    <name type="scientific">Streptomyces radicis</name>
    <dbReference type="NCBI Taxonomy" id="1750517"/>
    <lineage>
        <taxon>Bacteria</taxon>
        <taxon>Bacillati</taxon>
        <taxon>Actinomycetota</taxon>
        <taxon>Actinomycetes</taxon>
        <taxon>Kitasatosporales</taxon>
        <taxon>Streptomycetaceae</taxon>
        <taxon>Streptomyces</taxon>
    </lineage>
</organism>
<proteinExistence type="predicted"/>
<dbReference type="Proteomes" id="UP000275024">
    <property type="component" value="Unassembled WGS sequence"/>
</dbReference>
<dbReference type="InterPro" id="IPR008949">
    <property type="entry name" value="Isoprenoid_synthase_dom_sf"/>
</dbReference>
<keyword evidence="3" id="KW-1185">Reference proteome</keyword>
<reference evidence="3 4" key="1">
    <citation type="submission" date="2018-09" db="EMBL/GenBank/DDBJ databases">
        <title>Streptomyces sp. nov. DS1-2, an endophytic actinomycete isolated from roots of Dendrobium scabrilingue.</title>
        <authorList>
            <person name="Kuncharoen N."/>
            <person name="Kudo T."/>
            <person name="Ohkuma M."/>
            <person name="Yuki M."/>
            <person name="Tanasupawat S."/>
        </authorList>
    </citation>
    <scope>NUCLEOTIDE SEQUENCE [LARGE SCALE GENOMIC DNA]</scope>
    <source>
        <strain evidence="1 4">AZ1-7</strain>
        <strain evidence="2 3">DS1-2</strain>
    </source>
</reference>
<dbReference type="EMBL" id="RBDY01000003">
    <property type="protein sequence ID" value="RKN25781.1"/>
    <property type="molecule type" value="Genomic_DNA"/>
</dbReference>
<dbReference type="SUPFAM" id="SSF48576">
    <property type="entry name" value="Terpenoid synthases"/>
    <property type="match status" value="1"/>
</dbReference>
<dbReference type="RefSeq" id="WP_120695795.1">
    <property type="nucleotide sequence ID" value="NZ_RBDX01000002.1"/>
</dbReference>
<sequence>MSQDVCSLLPFQALANPDAERARERHLEWVVGHGLARGAAALRRYRALRLADLASSAHPEAAGDDLDLVTDAVCVAFTLGDQYGDPRVTQPERITRITTELAAIAYRLPGAPPELDLPLTRAHADVWRRCAAGMSPAWRARAAGSLTRFLRARLQEAHNRALGVRPREDAYLGLRGHAVGAAPCFDLIERAGRFEVPPAAYWSRELRALTRHAGDVVLLCDDVHAAERAEAAGDPHNLVLIRQRERGCTRAEATGQVVDLARERVEAFRTVAAAVPGLLGAWRLDARGVAAVERYLAGLRAWMVANQLWGAARHAAGPPPAAPVAGLLSGRAAARTPHVPRARPADGAPVVA</sequence>
<evidence type="ECO:0000313" key="3">
    <source>
        <dbReference type="Proteomes" id="UP000268652"/>
    </source>
</evidence>
<dbReference type="Pfam" id="PF19086">
    <property type="entry name" value="Terpene_syn_C_2"/>
    <property type="match status" value="1"/>
</dbReference>
<gene>
    <name evidence="2" type="ORF">D7318_05840</name>
    <name evidence="1" type="ORF">D7319_04640</name>
</gene>
<evidence type="ECO:0000313" key="4">
    <source>
        <dbReference type="Proteomes" id="UP000275024"/>
    </source>
</evidence>
<evidence type="ECO:0000313" key="1">
    <source>
        <dbReference type="EMBL" id="RKN12166.1"/>
    </source>
</evidence>
<evidence type="ECO:0008006" key="5">
    <source>
        <dbReference type="Google" id="ProtNLM"/>
    </source>
</evidence>
<evidence type="ECO:0000313" key="2">
    <source>
        <dbReference type="EMBL" id="RKN25781.1"/>
    </source>
</evidence>
<comment type="caution">
    <text evidence="1">The sequence shown here is derived from an EMBL/GenBank/DDBJ whole genome shotgun (WGS) entry which is preliminary data.</text>
</comment>
<protein>
    <recommendedName>
        <fullName evidence="5">Terpene synthase</fullName>
    </recommendedName>
</protein>
<dbReference type="Gene3D" id="1.10.600.10">
    <property type="entry name" value="Farnesyl Diphosphate Synthase"/>
    <property type="match status" value="1"/>
</dbReference>
<accession>A0A3A9WWI4</accession>
<dbReference type="EMBL" id="RBDX01000002">
    <property type="protein sequence ID" value="RKN12166.1"/>
    <property type="molecule type" value="Genomic_DNA"/>
</dbReference>
<dbReference type="OrthoDB" id="3676909at2"/>
<dbReference type="AlphaFoldDB" id="A0A3A9WWI4"/>
<dbReference type="Proteomes" id="UP000268652">
    <property type="component" value="Unassembled WGS sequence"/>
</dbReference>